<feature type="region of interest" description="Disordered" evidence="1">
    <location>
        <begin position="27"/>
        <end position="57"/>
    </location>
</feature>
<gene>
    <name evidence="2" type="ORF">BP5553_01730</name>
</gene>
<feature type="compositionally biased region" description="Low complexity" evidence="1">
    <location>
        <begin position="34"/>
        <end position="51"/>
    </location>
</feature>
<organism evidence="2 3">
    <name type="scientific">Venustampulla echinocandica</name>
    <dbReference type="NCBI Taxonomy" id="2656787"/>
    <lineage>
        <taxon>Eukaryota</taxon>
        <taxon>Fungi</taxon>
        <taxon>Dikarya</taxon>
        <taxon>Ascomycota</taxon>
        <taxon>Pezizomycotina</taxon>
        <taxon>Leotiomycetes</taxon>
        <taxon>Helotiales</taxon>
        <taxon>Pleuroascaceae</taxon>
        <taxon>Venustampulla</taxon>
    </lineage>
</organism>
<accession>A0A370U1W6</accession>
<comment type="caution">
    <text evidence="2">The sequence shown here is derived from an EMBL/GenBank/DDBJ whole genome shotgun (WGS) entry which is preliminary data.</text>
</comment>
<proteinExistence type="predicted"/>
<evidence type="ECO:0000313" key="2">
    <source>
        <dbReference type="EMBL" id="RDL41751.1"/>
    </source>
</evidence>
<dbReference type="GeneID" id="43594579"/>
<dbReference type="Proteomes" id="UP000254866">
    <property type="component" value="Unassembled WGS sequence"/>
</dbReference>
<keyword evidence="3" id="KW-1185">Reference proteome</keyword>
<evidence type="ECO:0000256" key="1">
    <source>
        <dbReference type="SAM" id="MobiDB-lite"/>
    </source>
</evidence>
<protein>
    <submittedName>
        <fullName evidence="2">Uncharacterized protein</fullName>
    </submittedName>
</protein>
<name>A0A370U1W6_9HELO</name>
<reference evidence="2 3" key="1">
    <citation type="journal article" date="2018" name="IMA Fungus">
        <title>IMA Genome-F 9: Draft genome sequence of Annulohypoxylon stygium, Aspergillus mulundensis, Berkeleyomyces basicola (syn. Thielaviopsis basicola), Ceratocystis smalleyi, two Cercospora beticola strains, Coleophoma cylindrospora, Fusarium fracticaudum, Phialophora cf. hyalina, and Morchella septimelata.</title>
        <authorList>
            <person name="Wingfield B.D."/>
            <person name="Bills G.F."/>
            <person name="Dong Y."/>
            <person name="Huang W."/>
            <person name="Nel W.J."/>
            <person name="Swalarsk-Parry B.S."/>
            <person name="Vaghefi N."/>
            <person name="Wilken P.M."/>
            <person name="An Z."/>
            <person name="de Beer Z.W."/>
            <person name="De Vos L."/>
            <person name="Chen L."/>
            <person name="Duong T.A."/>
            <person name="Gao Y."/>
            <person name="Hammerbacher A."/>
            <person name="Kikkert J.R."/>
            <person name="Li Y."/>
            <person name="Li H."/>
            <person name="Li K."/>
            <person name="Li Q."/>
            <person name="Liu X."/>
            <person name="Ma X."/>
            <person name="Naidoo K."/>
            <person name="Pethybridge S.J."/>
            <person name="Sun J."/>
            <person name="Steenkamp E.T."/>
            <person name="van der Nest M.A."/>
            <person name="van Wyk S."/>
            <person name="Wingfield M.J."/>
            <person name="Xiong C."/>
            <person name="Yue Q."/>
            <person name="Zhang X."/>
        </authorList>
    </citation>
    <scope>NUCLEOTIDE SEQUENCE [LARGE SCALE GENOMIC DNA]</scope>
    <source>
        <strain evidence="2 3">BP 5553</strain>
    </source>
</reference>
<dbReference type="EMBL" id="NPIC01000001">
    <property type="protein sequence ID" value="RDL41751.1"/>
    <property type="molecule type" value="Genomic_DNA"/>
</dbReference>
<dbReference type="AlphaFoldDB" id="A0A370U1W6"/>
<dbReference type="RefSeq" id="XP_031874407.1">
    <property type="nucleotide sequence ID" value="XM_032010353.1"/>
</dbReference>
<sequence>MGRGSGRVPGLAGRKLGFNLPASASKCQPNCPKAQANHASESASASNSNGNILHGQPIPTTVRSTILIAPSTTRGVPGPQAQALLRGEITADPVQFLTGSSGSTGPQHTRPHNSTPYTLTRRRSAKEAACDFTKLPPLKPPNCQHLRNQQCEIKWLGHDKVPRDQGLSVYYCLRALHTTCARADGPTPDTFVQSLGKVPTEPQAPSRVEELDSALQPKGAKPDYGLEVQMPRRARLYTGKLFALARTEELVLLRSTRCFTRRLGHARGCAGYKSASVSEKY</sequence>
<evidence type="ECO:0000313" key="3">
    <source>
        <dbReference type="Proteomes" id="UP000254866"/>
    </source>
</evidence>